<dbReference type="PIRSF" id="PIRSF000883">
    <property type="entry name" value="Pesterase_MJ0912"/>
    <property type="match status" value="1"/>
</dbReference>
<dbReference type="SUPFAM" id="SSF56300">
    <property type="entry name" value="Metallo-dependent phosphatases"/>
    <property type="match status" value="1"/>
</dbReference>
<dbReference type="GO" id="GO:0005737">
    <property type="term" value="C:cytoplasm"/>
    <property type="evidence" value="ECO:0007669"/>
    <property type="project" value="TreeGrafter"/>
</dbReference>
<reference evidence="4 5" key="1">
    <citation type="submission" date="2016-07" db="EMBL/GenBank/DDBJ databases">
        <title>Genome and transcriptome analysis of iron-reducing fermentative bacteria Anoxybacter fermentans.</title>
        <authorList>
            <person name="Zeng X."/>
            <person name="Shao Z."/>
        </authorList>
    </citation>
    <scope>NUCLEOTIDE SEQUENCE [LARGE SCALE GENOMIC DNA]</scope>
    <source>
        <strain evidence="4 5">DY22613</strain>
    </source>
</reference>
<evidence type="ECO:0000313" key="4">
    <source>
        <dbReference type="EMBL" id="AZR73185.1"/>
    </source>
</evidence>
<sequence>MRLAVIADIHANIYALEEVLKDIETQKVDKIICVGDLVGYATFPNEVINLIRKKEILTIQGNYDESVAEDLLACGCDYKDPKDLERAGMSLVWSQENVTPENKEWLKNLPKEYRMKIEGKDVYIVHGSPRKNNEYLYADNEAIFEILDQYSFDILICGHTHKPYFKVVDNRCIVNAGSVGKSKHGNPRATYVILDITRDSIDYISREVEYNFEKTASAIEKEPGMPSEFADLFRKGIG</sequence>
<dbReference type="GO" id="GO:0046872">
    <property type="term" value="F:metal ion binding"/>
    <property type="evidence" value="ECO:0007669"/>
    <property type="project" value="UniProtKB-KW"/>
</dbReference>
<dbReference type="AlphaFoldDB" id="A0A3Q9HQJ7"/>
<proteinExistence type="inferred from homology"/>
<comment type="cofactor">
    <cofactor evidence="2">
        <name>a divalent metal cation</name>
        <dbReference type="ChEBI" id="CHEBI:60240"/>
    </cofactor>
</comment>
<dbReference type="KEGG" id="aft:BBF96_07175"/>
<dbReference type="OrthoDB" id="9800565at2"/>
<dbReference type="PANTHER" id="PTHR42850">
    <property type="entry name" value="METALLOPHOSPHOESTERASE"/>
    <property type="match status" value="1"/>
</dbReference>
<protein>
    <recommendedName>
        <fullName evidence="2">Phosphoesterase</fullName>
        <ecNumber evidence="2">3.1.4.-</ecNumber>
    </recommendedName>
</protein>
<dbReference type="Proteomes" id="UP000267250">
    <property type="component" value="Chromosome"/>
</dbReference>
<evidence type="ECO:0000259" key="3">
    <source>
        <dbReference type="Pfam" id="PF12850"/>
    </source>
</evidence>
<dbReference type="PANTHER" id="PTHR42850:SF2">
    <property type="entry name" value="BLL5683 PROTEIN"/>
    <property type="match status" value="1"/>
</dbReference>
<dbReference type="EMBL" id="CP016379">
    <property type="protein sequence ID" value="AZR73185.1"/>
    <property type="molecule type" value="Genomic_DNA"/>
</dbReference>
<evidence type="ECO:0000313" key="5">
    <source>
        <dbReference type="Proteomes" id="UP000267250"/>
    </source>
</evidence>
<comment type="similarity">
    <text evidence="1 2">Belongs to the metallophosphoesterase superfamily. YfcE family.</text>
</comment>
<keyword evidence="5" id="KW-1185">Reference proteome</keyword>
<dbReference type="InterPro" id="IPR000979">
    <property type="entry name" value="Phosphodiesterase_MJ0936/Vps29"/>
</dbReference>
<keyword evidence="2" id="KW-0479">Metal-binding</keyword>
<dbReference type="InterPro" id="IPR029052">
    <property type="entry name" value="Metallo-depent_PP-like"/>
</dbReference>
<evidence type="ECO:0000256" key="2">
    <source>
        <dbReference type="RuleBase" id="RU362039"/>
    </source>
</evidence>
<accession>A0A3Q9HQJ7</accession>
<dbReference type="Pfam" id="PF12850">
    <property type="entry name" value="Metallophos_2"/>
    <property type="match status" value="1"/>
</dbReference>
<evidence type="ECO:0000256" key="1">
    <source>
        <dbReference type="ARBA" id="ARBA00008950"/>
    </source>
</evidence>
<dbReference type="EC" id="3.1.4.-" evidence="2"/>
<dbReference type="InterPro" id="IPR011152">
    <property type="entry name" value="Pesterase_MJ0912"/>
</dbReference>
<dbReference type="GO" id="GO:0016791">
    <property type="term" value="F:phosphatase activity"/>
    <property type="evidence" value="ECO:0007669"/>
    <property type="project" value="TreeGrafter"/>
</dbReference>
<organism evidence="4 5">
    <name type="scientific">Anoxybacter fermentans</name>
    <dbReference type="NCBI Taxonomy" id="1323375"/>
    <lineage>
        <taxon>Bacteria</taxon>
        <taxon>Bacillati</taxon>
        <taxon>Bacillota</taxon>
        <taxon>Clostridia</taxon>
        <taxon>Halanaerobiales</taxon>
        <taxon>Anoxybacter</taxon>
    </lineage>
</organism>
<dbReference type="RefSeq" id="WP_127016517.1">
    <property type="nucleotide sequence ID" value="NZ_CP016379.1"/>
</dbReference>
<feature type="domain" description="Calcineurin-like phosphoesterase" evidence="3">
    <location>
        <begin position="1"/>
        <end position="198"/>
    </location>
</feature>
<name>A0A3Q9HQJ7_9FIRM</name>
<dbReference type="NCBIfam" id="TIGR00040">
    <property type="entry name" value="yfcE"/>
    <property type="match status" value="1"/>
</dbReference>
<gene>
    <name evidence="4" type="ORF">BBF96_07175</name>
</gene>
<dbReference type="InterPro" id="IPR024654">
    <property type="entry name" value="Calcineurin-like_PHP_lpxH"/>
</dbReference>
<dbReference type="InterPro" id="IPR050126">
    <property type="entry name" value="Ap4A_hydrolase"/>
</dbReference>
<dbReference type="Gene3D" id="3.60.21.10">
    <property type="match status" value="1"/>
</dbReference>